<comment type="similarity">
    <text evidence="1">Belongs to the WD repeat EIPR1 family.</text>
</comment>
<dbReference type="OMA" id="HQFLALH"/>
<dbReference type="InterPro" id="IPR059104">
    <property type="entry name" value="Beta-prop_EIPR1-like"/>
</dbReference>
<accession>T1HI26</accession>
<name>T1HI26_RHOPR</name>
<evidence type="ECO:0000256" key="1">
    <source>
        <dbReference type="ARBA" id="ARBA00005672"/>
    </source>
</evidence>
<dbReference type="InterPro" id="IPR036322">
    <property type="entry name" value="WD40_repeat_dom_sf"/>
</dbReference>
<evidence type="ECO:0000256" key="4">
    <source>
        <dbReference type="SAM" id="MobiDB-lite"/>
    </source>
</evidence>
<evidence type="ECO:0000256" key="2">
    <source>
        <dbReference type="ARBA" id="ARBA00022574"/>
    </source>
</evidence>
<proteinExistence type="inferred from homology"/>
<dbReference type="InterPro" id="IPR015943">
    <property type="entry name" value="WD40/YVTN_repeat-like_dom_sf"/>
</dbReference>
<dbReference type="EMBL" id="ACPB03012932">
    <property type="status" value="NOT_ANNOTATED_CDS"/>
    <property type="molecule type" value="Genomic_DNA"/>
</dbReference>
<dbReference type="VEuPathDB" id="VectorBase:RPRC003699"/>
<dbReference type="EnsemblMetazoa" id="RPRC003699-RA">
    <property type="protein sequence ID" value="RPRC003699-PA"/>
    <property type="gene ID" value="RPRC003699"/>
</dbReference>
<evidence type="ECO:0000313" key="6">
    <source>
        <dbReference type="EnsemblMetazoa" id="RPRC003699-PA"/>
    </source>
</evidence>
<dbReference type="SUPFAM" id="SSF50978">
    <property type="entry name" value="WD40 repeat-like"/>
    <property type="match status" value="1"/>
</dbReference>
<dbReference type="Proteomes" id="UP000015103">
    <property type="component" value="Unassembled WGS sequence"/>
</dbReference>
<dbReference type="PANTHER" id="PTHR14205:SF15">
    <property type="entry name" value="EARP AND GARP COMPLEX-INTERACTING PROTEIN 1"/>
    <property type="match status" value="1"/>
</dbReference>
<dbReference type="eggNOG" id="KOG1007">
    <property type="taxonomic scope" value="Eukaryota"/>
</dbReference>
<evidence type="ECO:0000313" key="7">
    <source>
        <dbReference type="Proteomes" id="UP000015103"/>
    </source>
</evidence>
<protein>
    <submittedName>
        <fullName evidence="6">WD_REPEATS_REGION domain-containing protein</fullName>
    </submittedName>
</protein>
<dbReference type="Pfam" id="PF23609">
    <property type="entry name" value="Beta-prop_EIPR1"/>
    <property type="match status" value="1"/>
</dbReference>
<dbReference type="FunCoup" id="T1HI26">
    <property type="interactions" value="236"/>
</dbReference>
<dbReference type="InterPro" id="IPR001680">
    <property type="entry name" value="WD40_rpt"/>
</dbReference>
<keyword evidence="7" id="KW-1185">Reference proteome</keyword>
<reference evidence="6" key="1">
    <citation type="submission" date="2015-05" db="UniProtKB">
        <authorList>
            <consortium name="EnsemblMetazoa"/>
        </authorList>
    </citation>
    <scope>IDENTIFICATION</scope>
</reference>
<dbReference type="Gene3D" id="2.130.10.10">
    <property type="entry name" value="YVTN repeat-like/Quinoprotein amine dehydrogenase"/>
    <property type="match status" value="1"/>
</dbReference>
<feature type="region of interest" description="Disordered" evidence="4">
    <location>
        <begin position="330"/>
        <end position="353"/>
    </location>
</feature>
<dbReference type="SMART" id="SM00320">
    <property type="entry name" value="WD40"/>
    <property type="match status" value="4"/>
</dbReference>
<dbReference type="InterPro" id="IPR040323">
    <property type="entry name" value="EIPR1"/>
</dbReference>
<dbReference type="PANTHER" id="PTHR14205">
    <property type="entry name" value="WD-REPEAT PROTEIN"/>
    <property type="match status" value="1"/>
</dbReference>
<dbReference type="HOGENOM" id="CLU_050772_0_0_1"/>
<dbReference type="STRING" id="13249.T1HI26"/>
<evidence type="ECO:0000259" key="5">
    <source>
        <dbReference type="Pfam" id="PF23609"/>
    </source>
</evidence>
<evidence type="ECO:0000256" key="3">
    <source>
        <dbReference type="ARBA" id="ARBA00022737"/>
    </source>
</evidence>
<keyword evidence="3" id="KW-0677">Repeat</keyword>
<feature type="compositionally biased region" description="Polar residues" evidence="4">
    <location>
        <begin position="330"/>
        <end position="352"/>
    </location>
</feature>
<dbReference type="GO" id="GO:0016567">
    <property type="term" value="P:protein ubiquitination"/>
    <property type="evidence" value="ECO:0007669"/>
    <property type="project" value="TreeGrafter"/>
</dbReference>
<feature type="domain" description="EIPR1-like beta-propeller" evidence="5">
    <location>
        <begin position="51"/>
        <end position="319"/>
    </location>
</feature>
<organism evidence="6 7">
    <name type="scientific">Rhodnius prolixus</name>
    <name type="common">Triatomid bug</name>
    <dbReference type="NCBI Taxonomy" id="13249"/>
    <lineage>
        <taxon>Eukaryota</taxon>
        <taxon>Metazoa</taxon>
        <taxon>Ecdysozoa</taxon>
        <taxon>Arthropoda</taxon>
        <taxon>Hexapoda</taxon>
        <taxon>Insecta</taxon>
        <taxon>Pterygota</taxon>
        <taxon>Neoptera</taxon>
        <taxon>Paraneoptera</taxon>
        <taxon>Hemiptera</taxon>
        <taxon>Heteroptera</taxon>
        <taxon>Panheteroptera</taxon>
        <taxon>Cimicomorpha</taxon>
        <taxon>Reduviidae</taxon>
        <taxon>Triatominae</taxon>
        <taxon>Rhodnius</taxon>
    </lineage>
</organism>
<dbReference type="InParanoid" id="T1HI26"/>
<keyword evidence="2" id="KW-0853">WD repeat</keyword>
<dbReference type="AlphaFoldDB" id="T1HI26"/>
<sequence>MALKVIGLPKAQVAPLQAESATAQKLSNPPKHKYRKKNRTLADHTECLTVQHADTDVTRFMVGTQTLKIASNQIHIVEVCDDTGILSAQTFSHPWGELWHLHWSPHDSRLFSACYNTITEDQGTSMKCALYSLHKGEENEEENRLEPVTVLDIEAEVKVSYFHPSDSTKFLVVSDSKFGIWDIGNGEPVETFKKPLQSKGGIKMSSGKWNPLESGAAVATIQESTVKGWDLRTSKEVWSIEQPEAPLIRDIDYNRNRQHILCTCGDDGRLKIWDTRAVDRGPVLALPGNHTHWAWAVRYNLLHDELLLSCGSDSCCRLWWAGGAASESTVPQEPTAITSSPPQELPTRQQNYADGPLHDFTTSDDSVYTVEWSAVDPWTFAFLSYDGRLIVHRIPKYIKYHILDI</sequence>